<evidence type="ECO:0000256" key="2">
    <source>
        <dbReference type="ARBA" id="ARBA00022475"/>
    </source>
</evidence>
<feature type="transmembrane region" description="Helical" evidence="6">
    <location>
        <begin position="440"/>
        <end position="460"/>
    </location>
</feature>
<keyword evidence="9" id="KW-1185">Reference proteome</keyword>
<organism evidence="8 9">
    <name type="scientific">Microbispora oryzae</name>
    <dbReference type="NCBI Taxonomy" id="2806554"/>
    <lineage>
        <taxon>Bacteria</taxon>
        <taxon>Bacillati</taxon>
        <taxon>Actinomycetota</taxon>
        <taxon>Actinomycetes</taxon>
        <taxon>Streptosporangiales</taxon>
        <taxon>Streptosporangiaceae</taxon>
        <taxon>Microbispora</taxon>
    </lineage>
</organism>
<feature type="transmembrane region" description="Helical" evidence="6">
    <location>
        <begin position="746"/>
        <end position="775"/>
    </location>
</feature>
<evidence type="ECO:0000256" key="5">
    <source>
        <dbReference type="ARBA" id="ARBA00023136"/>
    </source>
</evidence>
<comment type="subcellular location">
    <subcellularLocation>
        <location evidence="1">Cell membrane</location>
        <topology evidence="1">Multi-pass membrane protein</topology>
    </subcellularLocation>
</comment>
<evidence type="ECO:0000256" key="3">
    <source>
        <dbReference type="ARBA" id="ARBA00022692"/>
    </source>
</evidence>
<keyword evidence="3 6" id="KW-0812">Transmembrane</keyword>
<dbReference type="Pfam" id="PF02687">
    <property type="entry name" value="FtsX"/>
    <property type="match status" value="1"/>
</dbReference>
<comment type="caution">
    <text evidence="8">The sequence shown here is derived from an EMBL/GenBank/DDBJ whole genome shotgun (WGS) entry which is preliminary data.</text>
</comment>
<feature type="transmembrane region" description="Helical" evidence="6">
    <location>
        <begin position="795"/>
        <end position="820"/>
    </location>
</feature>
<feature type="transmembrane region" description="Helical" evidence="6">
    <location>
        <begin position="332"/>
        <end position="356"/>
    </location>
</feature>
<evidence type="ECO:0000256" key="4">
    <source>
        <dbReference type="ARBA" id="ARBA00022989"/>
    </source>
</evidence>
<dbReference type="RefSeq" id="WP_210157815.1">
    <property type="nucleotide sequence ID" value="NZ_JAFCNB010000012.1"/>
</dbReference>
<keyword evidence="4 6" id="KW-1133">Transmembrane helix</keyword>
<name>A0A940WT40_9ACTN</name>
<protein>
    <recommendedName>
        <fullName evidence="7">ABC3 transporter permease C-terminal domain-containing protein</fullName>
    </recommendedName>
</protein>
<evidence type="ECO:0000313" key="9">
    <source>
        <dbReference type="Proteomes" id="UP000674234"/>
    </source>
</evidence>
<proteinExistence type="predicted"/>
<gene>
    <name evidence="8" type="ORF">JOL79_22270</name>
</gene>
<feature type="transmembrane region" description="Helical" evidence="6">
    <location>
        <begin position="480"/>
        <end position="504"/>
    </location>
</feature>
<evidence type="ECO:0000259" key="7">
    <source>
        <dbReference type="Pfam" id="PF02687"/>
    </source>
</evidence>
<feature type="transmembrane region" description="Helical" evidence="6">
    <location>
        <begin position="704"/>
        <end position="725"/>
    </location>
</feature>
<sequence>MIRLSAVHRGTAALLAALMLGATLLVSGLPRMIESSLDAAAAETVRTAPPVATSMLLTYTSSPFDPLRAHGVSQAGARDAALRALVPPGLRQIVADTGTYGFATPATGVRRHTYLTLQWLSGIEGRVRFVRGAPPGPASGGRMDVALAAAPAKELSLDVGDVLHAGSITARVSGLFEPVRPADRFWASQSGLTRVVHRLPPLADEEDLYVTGLTDGDGLAAAADTPLVYSWIVDVDAAKVTAGDAAPALAGLDVYGRRLGGQDFDVALSTGLDRVLTEYLNKLGATRALMGVALSALVLVCLGALALGILLLAQHMGPALRLMRARGASLPYIAAVGGGAVALATVPAAIIGAALATLVPGPATLVTVLGPVALALAAAATGCAAAVRAQSGPLQEARDDLVSASPSGRRLVLEGFVLVLGVGGTILLRTRGLAGGDLTLVAVPALLAVALALVVLRLYVLPLRLAVRLASRRRGPLPYLGLIMGARAGAGAVLPALTLLPALAVGTYAGVTQDAIGVAQRVTAWQQVGAPVRLEWDREVTAAEVERVRRLPGVRDVVPAAVGRATAQVGFGGRAATVFAVDLDAYRRLVAGDPVTLPASPGAGGALVSRDLSAMRSFEIDWPEPATVTPKGVVTGMPAVDPADGALIVVPGAPKHPNTLLVDGDEAAVRGIVEAGVRITTVDRALAELAREPLMSAVTGGLRVMAAALAAYALAAVLIALVAGAPRRARVLALLRSLGLTRPQAGATAVVETAPPLLVTAAAGLLLGLGLPWLLGRGVDPAAYAGGSPASDPAAYTGMPVLPLLVAAAVTAIALAGAYLGGSRGHSR</sequence>
<dbReference type="AlphaFoldDB" id="A0A940WT40"/>
<feature type="domain" description="ABC3 transporter permease C-terminal" evidence="7">
    <location>
        <begin position="704"/>
        <end position="814"/>
    </location>
</feature>
<evidence type="ECO:0000313" key="8">
    <source>
        <dbReference type="EMBL" id="MBP2706539.1"/>
    </source>
</evidence>
<reference evidence="8" key="1">
    <citation type="submission" date="2021-02" db="EMBL/GenBank/DDBJ databases">
        <title>Draft genome sequence of Microbispora sp. RL4-1S isolated from rice leaves in Thailand.</title>
        <authorList>
            <person name="Muangham S."/>
            <person name="Duangmal K."/>
        </authorList>
    </citation>
    <scope>NUCLEOTIDE SEQUENCE</scope>
    <source>
        <strain evidence="8">RL4-1S</strain>
    </source>
</reference>
<keyword evidence="5 6" id="KW-0472">Membrane</keyword>
<dbReference type="InterPro" id="IPR003838">
    <property type="entry name" value="ABC3_permease_C"/>
</dbReference>
<keyword evidence="2" id="KW-1003">Cell membrane</keyword>
<feature type="transmembrane region" description="Helical" evidence="6">
    <location>
        <begin position="288"/>
        <end position="312"/>
    </location>
</feature>
<dbReference type="Proteomes" id="UP000674234">
    <property type="component" value="Unassembled WGS sequence"/>
</dbReference>
<dbReference type="GO" id="GO:0005886">
    <property type="term" value="C:plasma membrane"/>
    <property type="evidence" value="ECO:0007669"/>
    <property type="project" value="UniProtKB-SubCell"/>
</dbReference>
<evidence type="ECO:0000256" key="6">
    <source>
        <dbReference type="SAM" id="Phobius"/>
    </source>
</evidence>
<feature type="transmembrane region" description="Helical" evidence="6">
    <location>
        <begin position="368"/>
        <end position="390"/>
    </location>
</feature>
<accession>A0A940WT40</accession>
<feature type="transmembrane region" description="Helical" evidence="6">
    <location>
        <begin position="411"/>
        <end position="428"/>
    </location>
</feature>
<evidence type="ECO:0000256" key="1">
    <source>
        <dbReference type="ARBA" id="ARBA00004651"/>
    </source>
</evidence>
<dbReference type="EMBL" id="JAFCNB010000012">
    <property type="protein sequence ID" value="MBP2706539.1"/>
    <property type="molecule type" value="Genomic_DNA"/>
</dbReference>